<dbReference type="GO" id="GO:0000160">
    <property type="term" value="P:phosphorelay signal transduction system"/>
    <property type="evidence" value="ECO:0007669"/>
    <property type="project" value="InterPro"/>
</dbReference>
<dbReference type="PROSITE" id="PS50110">
    <property type="entry name" value="RESPONSE_REGULATORY"/>
    <property type="match status" value="1"/>
</dbReference>
<reference evidence="4" key="1">
    <citation type="submission" date="2020-05" db="EMBL/GenBank/DDBJ databases">
        <authorList>
            <person name="Chiriac C."/>
            <person name="Salcher M."/>
            <person name="Ghai R."/>
            <person name="Kavagutti S V."/>
        </authorList>
    </citation>
    <scope>NUCLEOTIDE SEQUENCE</scope>
</reference>
<dbReference type="EMBL" id="CAFBND010000006">
    <property type="protein sequence ID" value="CAB4927681.1"/>
    <property type="molecule type" value="Genomic_DNA"/>
</dbReference>
<accession>A0A6J7RKR3</accession>
<evidence type="ECO:0000256" key="1">
    <source>
        <dbReference type="ARBA" id="ARBA00022553"/>
    </source>
</evidence>
<gene>
    <name evidence="3" type="ORF">UFOPK3752_00229</name>
    <name evidence="4" type="ORF">UFOPK4150_00779</name>
</gene>
<evidence type="ECO:0000259" key="2">
    <source>
        <dbReference type="PROSITE" id="PS50110"/>
    </source>
</evidence>
<dbReference type="SUPFAM" id="SSF52172">
    <property type="entry name" value="CheY-like"/>
    <property type="match status" value="1"/>
</dbReference>
<dbReference type="SMART" id="SM00448">
    <property type="entry name" value="REC"/>
    <property type="match status" value="1"/>
</dbReference>
<dbReference type="InterPro" id="IPR001789">
    <property type="entry name" value="Sig_transdc_resp-reg_receiver"/>
</dbReference>
<dbReference type="EMBL" id="CAFBPU010000012">
    <property type="protein sequence ID" value="CAB5029058.1"/>
    <property type="molecule type" value="Genomic_DNA"/>
</dbReference>
<dbReference type="PANTHER" id="PTHR44591">
    <property type="entry name" value="STRESS RESPONSE REGULATOR PROTEIN 1"/>
    <property type="match status" value="1"/>
</dbReference>
<dbReference type="Pfam" id="PF00072">
    <property type="entry name" value="Response_reg"/>
    <property type="match status" value="1"/>
</dbReference>
<proteinExistence type="predicted"/>
<keyword evidence="1" id="KW-0597">Phosphoprotein</keyword>
<dbReference type="InterPro" id="IPR050595">
    <property type="entry name" value="Bact_response_regulator"/>
</dbReference>
<sequence>MVIDEAAGREHEFARLGVLVVDDDEFMLEVVRELLTGLGVSEVRSASDAENALALIDSTTESTDVIVFDLNMYGMHGTELMRQLASRHFAGGIVLMSGSSEQLLTLAVELGRDLGLRVLASLRKPVELAQLRTALESAAADRHLRGSNG</sequence>
<dbReference type="InterPro" id="IPR011006">
    <property type="entry name" value="CheY-like_superfamily"/>
</dbReference>
<organism evidence="4">
    <name type="scientific">freshwater metagenome</name>
    <dbReference type="NCBI Taxonomy" id="449393"/>
    <lineage>
        <taxon>unclassified sequences</taxon>
        <taxon>metagenomes</taxon>
        <taxon>ecological metagenomes</taxon>
    </lineage>
</organism>
<dbReference type="AlphaFoldDB" id="A0A6J7RKR3"/>
<feature type="domain" description="Response regulatory" evidence="2">
    <location>
        <begin position="17"/>
        <end position="139"/>
    </location>
</feature>
<protein>
    <submittedName>
        <fullName evidence="4">Unannotated protein</fullName>
    </submittedName>
</protein>
<evidence type="ECO:0000313" key="3">
    <source>
        <dbReference type="EMBL" id="CAB4927681.1"/>
    </source>
</evidence>
<dbReference type="PANTHER" id="PTHR44591:SF3">
    <property type="entry name" value="RESPONSE REGULATORY DOMAIN-CONTAINING PROTEIN"/>
    <property type="match status" value="1"/>
</dbReference>
<evidence type="ECO:0000313" key="4">
    <source>
        <dbReference type="EMBL" id="CAB5029058.1"/>
    </source>
</evidence>
<name>A0A6J7RKR3_9ZZZZ</name>
<dbReference type="Gene3D" id="3.40.50.2300">
    <property type="match status" value="1"/>
</dbReference>